<dbReference type="RefSeq" id="WP_129851817.1">
    <property type="nucleotide sequence ID" value="NZ_RYUE01000008.1"/>
</dbReference>
<accession>A0A4Q5BAS0</accession>
<protein>
    <submittedName>
        <fullName evidence="2">Polysaccharide pyruvyl transferase</fullName>
    </submittedName>
</protein>
<dbReference type="InterPro" id="IPR007345">
    <property type="entry name" value="Polysacch_pyruvyl_Trfase"/>
</dbReference>
<sequence length="368" mass="43300">MIKEYYCILTINDPMNYGNRLQNYALQTVLSRYGNTTTIHQYNRTPTKASYTKEKLHDFLRPLLWHVNLLLKRRIPMQINREKNFYKFNKDFVPADLISETSFSGVHLRKKNFCVKKVIIGSDQVWNYTFDLSNDDLEMRLGRNYPSQKLLAYAASIGLDEIDAKEASIFKQYIPRIKHISVREHKAKELLESLCHVPAAVVLDPTLLVSASEWKKLFTGVTSKQKKYVVTYFLGKPTDKQEQIIQQYAHEHDCDIRRLNDTRDPEAFSAGPREFIEFIANSEYVFTDSYHACCFSIIFERYFKVFNRNTSTMKNMNSRMKSLFEQFGLADTMEHEDVLPHYNTVAVQQQLEERQKQSLDWLQEALRH</sequence>
<evidence type="ECO:0000313" key="3">
    <source>
        <dbReference type="Proteomes" id="UP000293268"/>
    </source>
</evidence>
<keyword evidence="2" id="KW-0808">Transferase</keyword>
<comment type="caution">
    <text evidence="2">The sequence shown here is derived from an EMBL/GenBank/DDBJ whole genome shotgun (WGS) entry which is preliminary data.</text>
</comment>
<dbReference type="Proteomes" id="UP000293268">
    <property type="component" value="Unassembled WGS sequence"/>
</dbReference>
<proteinExistence type="predicted"/>
<feature type="domain" description="Polysaccharide pyruvyl transferase" evidence="1">
    <location>
        <begin position="16"/>
        <end position="303"/>
    </location>
</feature>
<dbReference type="EMBL" id="SBKU01000009">
    <property type="protein sequence ID" value="RYQ67443.1"/>
    <property type="molecule type" value="Genomic_DNA"/>
</dbReference>
<evidence type="ECO:0000259" key="1">
    <source>
        <dbReference type="Pfam" id="PF04230"/>
    </source>
</evidence>
<evidence type="ECO:0000313" key="2">
    <source>
        <dbReference type="EMBL" id="RYQ67443.1"/>
    </source>
</evidence>
<reference evidence="2 3" key="1">
    <citation type="submission" date="2019-01" db="EMBL/GenBank/DDBJ databases">
        <title>Unveiling genomic diversity among members of the Bifidobacterium pseudolongum species, a widely distributed gut commensal of the animal kingdom.</title>
        <authorList>
            <person name="Lugli G.A."/>
            <person name="Duranti S."/>
            <person name="Albert K."/>
            <person name="Mancabelli L."/>
            <person name="Napoli S."/>
            <person name="Viappiani A."/>
            <person name="Anzalone R."/>
            <person name="Longhi G."/>
            <person name="Milani C."/>
            <person name="Turroni F."/>
            <person name="Alessandri G."/>
            <person name="Sela D.A."/>
            <person name="Van Sinderen D."/>
            <person name="Ventura M."/>
        </authorList>
    </citation>
    <scope>NUCLEOTIDE SEQUENCE [LARGE SCALE GENOMIC DNA]</scope>
    <source>
        <strain evidence="2 3">2072B</strain>
    </source>
</reference>
<dbReference type="AlphaFoldDB" id="A0A4Q5BAS0"/>
<gene>
    <name evidence="2" type="ORF">PG2072B_1476</name>
</gene>
<dbReference type="GO" id="GO:0016740">
    <property type="term" value="F:transferase activity"/>
    <property type="evidence" value="ECO:0007669"/>
    <property type="project" value="UniProtKB-KW"/>
</dbReference>
<name>A0A4Q5BAS0_9BIFI</name>
<dbReference type="Pfam" id="PF04230">
    <property type="entry name" value="PS_pyruv_trans"/>
    <property type="match status" value="1"/>
</dbReference>
<organism evidence="2 3">
    <name type="scientific">Bifidobacterium pseudolongum subsp. globosum</name>
    <dbReference type="NCBI Taxonomy" id="1690"/>
    <lineage>
        <taxon>Bacteria</taxon>
        <taxon>Bacillati</taxon>
        <taxon>Actinomycetota</taxon>
        <taxon>Actinomycetes</taxon>
        <taxon>Bifidobacteriales</taxon>
        <taxon>Bifidobacteriaceae</taxon>
        <taxon>Bifidobacterium</taxon>
    </lineage>
</organism>